<keyword evidence="3" id="KW-0520">NAD</keyword>
<evidence type="ECO:0000313" key="7">
    <source>
        <dbReference type="EMBL" id="MBM3226656.1"/>
    </source>
</evidence>
<dbReference type="GO" id="GO:0050661">
    <property type="term" value="F:NADP binding"/>
    <property type="evidence" value="ECO:0007669"/>
    <property type="project" value="InterPro"/>
</dbReference>
<dbReference type="Gene3D" id="3.40.50.720">
    <property type="entry name" value="NAD(P)-binding Rossmann-like Domain"/>
    <property type="match status" value="1"/>
</dbReference>
<feature type="active site" evidence="4">
    <location>
        <position position="173"/>
    </location>
</feature>
<feature type="domain" description="6-phosphogluconate dehydrogenase NADP-binding" evidence="5">
    <location>
        <begin position="5"/>
        <end position="163"/>
    </location>
</feature>
<dbReference type="PROSITE" id="PS00895">
    <property type="entry name" value="3_HYDROXYISOBUT_DH"/>
    <property type="match status" value="1"/>
</dbReference>
<evidence type="ECO:0000259" key="5">
    <source>
        <dbReference type="Pfam" id="PF03446"/>
    </source>
</evidence>
<sequence>MAPRLGFIGLGLMGKPMAARLLDAGYPVAVHNRSQGAVHELVARGAVACTSSQEVAARSDVVLTMLPDTPDVELVLLGDRGVAEGIAAGSVIIDMTTNNPEDSARLAAHFQARQVVMLDAPVSGGDVEARHGTLSIMVGGPRETFAACEPILKVLGHKIVHAGPRVGMGGHAKLANQILVAITLAGMGEALVYGTKAGIDPALLVEAMSAGLARCGVLDIKAPKVLAGDFKPGGKVDAQVQDLHHAMQMARQLRLSLPVTAVVNELFHAVQNAGRGDWDHSAIITLVEEFAGVTARSLLR</sequence>
<comment type="similarity">
    <text evidence="1">Belongs to the HIBADH-related family.</text>
</comment>
<dbReference type="GO" id="GO:0051287">
    <property type="term" value="F:NAD binding"/>
    <property type="evidence" value="ECO:0007669"/>
    <property type="project" value="InterPro"/>
</dbReference>
<dbReference type="InterPro" id="IPR036291">
    <property type="entry name" value="NAD(P)-bd_dom_sf"/>
</dbReference>
<dbReference type="EMBL" id="VGLS01000993">
    <property type="protein sequence ID" value="MBM3226656.1"/>
    <property type="molecule type" value="Genomic_DNA"/>
</dbReference>
<dbReference type="InterPro" id="IPR015815">
    <property type="entry name" value="HIBADH-related"/>
</dbReference>
<dbReference type="InterPro" id="IPR013328">
    <property type="entry name" value="6PGD_dom2"/>
</dbReference>
<dbReference type="InterPro" id="IPR006115">
    <property type="entry name" value="6PGDH_NADP-bd"/>
</dbReference>
<name>A0A937W4C3_UNCTE</name>
<evidence type="ECO:0000313" key="8">
    <source>
        <dbReference type="Proteomes" id="UP000712673"/>
    </source>
</evidence>
<dbReference type="GO" id="GO:0016054">
    <property type="term" value="P:organic acid catabolic process"/>
    <property type="evidence" value="ECO:0007669"/>
    <property type="project" value="UniProtKB-ARBA"/>
</dbReference>
<dbReference type="Pfam" id="PF03446">
    <property type="entry name" value="NAD_binding_2"/>
    <property type="match status" value="1"/>
</dbReference>
<evidence type="ECO:0000259" key="6">
    <source>
        <dbReference type="Pfam" id="PF14833"/>
    </source>
</evidence>
<dbReference type="InterPro" id="IPR002204">
    <property type="entry name" value="3-OH-isobutyrate_DH-rel_CS"/>
</dbReference>
<dbReference type="SUPFAM" id="SSF51735">
    <property type="entry name" value="NAD(P)-binding Rossmann-fold domains"/>
    <property type="match status" value="1"/>
</dbReference>
<dbReference type="Pfam" id="PF14833">
    <property type="entry name" value="NAD_binding_11"/>
    <property type="match status" value="1"/>
</dbReference>
<dbReference type="PANTHER" id="PTHR43060">
    <property type="entry name" value="3-HYDROXYISOBUTYRATE DEHYDROGENASE-LIKE 1, MITOCHONDRIAL-RELATED"/>
    <property type="match status" value="1"/>
</dbReference>
<dbReference type="InterPro" id="IPR008927">
    <property type="entry name" value="6-PGluconate_DH-like_C_sf"/>
</dbReference>
<dbReference type="InterPro" id="IPR029154">
    <property type="entry name" value="HIBADH-like_NADP-bd"/>
</dbReference>
<evidence type="ECO:0000256" key="2">
    <source>
        <dbReference type="ARBA" id="ARBA00023002"/>
    </source>
</evidence>
<evidence type="ECO:0000256" key="1">
    <source>
        <dbReference type="ARBA" id="ARBA00009080"/>
    </source>
</evidence>
<proteinExistence type="inferred from homology"/>
<gene>
    <name evidence="7" type="ORF">FJZ47_23065</name>
</gene>
<evidence type="ECO:0000256" key="4">
    <source>
        <dbReference type="PIRSR" id="PIRSR000103-1"/>
    </source>
</evidence>
<dbReference type="Proteomes" id="UP000712673">
    <property type="component" value="Unassembled WGS sequence"/>
</dbReference>
<dbReference type="Gene3D" id="1.10.1040.10">
    <property type="entry name" value="N-(1-d-carboxylethyl)-l-norvaline Dehydrogenase, domain 2"/>
    <property type="match status" value="1"/>
</dbReference>
<comment type="caution">
    <text evidence="7">The sequence shown here is derived from an EMBL/GenBank/DDBJ whole genome shotgun (WGS) entry which is preliminary data.</text>
</comment>
<organism evidence="7 8">
    <name type="scientific">Tectimicrobiota bacterium</name>
    <dbReference type="NCBI Taxonomy" id="2528274"/>
    <lineage>
        <taxon>Bacteria</taxon>
        <taxon>Pseudomonadati</taxon>
        <taxon>Nitrospinota/Tectimicrobiota group</taxon>
        <taxon>Candidatus Tectimicrobiota</taxon>
    </lineage>
</organism>
<accession>A0A937W4C3</accession>
<feature type="domain" description="3-hydroxyisobutyrate dehydrogenase-like NAD-binding" evidence="6">
    <location>
        <begin position="167"/>
        <end position="286"/>
    </location>
</feature>
<dbReference type="GO" id="GO:0016491">
    <property type="term" value="F:oxidoreductase activity"/>
    <property type="evidence" value="ECO:0007669"/>
    <property type="project" value="UniProtKB-KW"/>
</dbReference>
<dbReference type="PANTHER" id="PTHR43060:SF15">
    <property type="entry name" value="3-HYDROXYISOBUTYRATE DEHYDROGENASE-LIKE 1, MITOCHONDRIAL-RELATED"/>
    <property type="match status" value="1"/>
</dbReference>
<reference evidence="7" key="1">
    <citation type="submission" date="2019-03" db="EMBL/GenBank/DDBJ databases">
        <title>Lake Tanganyika Metagenome-Assembled Genomes (MAGs).</title>
        <authorList>
            <person name="Tran P."/>
        </authorList>
    </citation>
    <scope>NUCLEOTIDE SEQUENCE</scope>
    <source>
        <strain evidence="7">K_DeepCast_65m_m2_066</strain>
    </source>
</reference>
<dbReference type="SUPFAM" id="SSF48179">
    <property type="entry name" value="6-phosphogluconate dehydrogenase C-terminal domain-like"/>
    <property type="match status" value="1"/>
</dbReference>
<keyword evidence="2" id="KW-0560">Oxidoreductase</keyword>
<evidence type="ECO:0000256" key="3">
    <source>
        <dbReference type="ARBA" id="ARBA00023027"/>
    </source>
</evidence>
<protein>
    <submittedName>
        <fullName evidence="7">2-hydroxy-3-oxopropionate reductase</fullName>
    </submittedName>
</protein>
<dbReference type="AlphaFoldDB" id="A0A937W4C3"/>
<dbReference type="PIRSF" id="PIRSF000103">
    <property type="entry name" value="HIBADH"/>
    <property type="match status" value="1"/>
</dbReference>